<keyword evidence="2 5" id="KW-0812">Transmembrane</keyword>
<dbReference type="InterPro" id="IPR020846">
    <property type="entry name" value="MFS_dom"/>
</dbReference>
<keyword evidence="3 5" id="KW-1133">Transmembrane helix</keyword>
<gene>
    <name evidence="7" type="ORF">NMOB1V02_LOCUS6075</name>
</gene>
<dbReference type="InterPro" id="IPR050549">
    <property type="entry name" value="MFS_Trehalose_Transporter"/>
</dbReference>
<keyword evidence="4 5" id="KW-0472">Membrane</keyword>
<dbReference type="Pfam" id="PF00083">
    <property type="entry name" value="Sugar_tr"/>
    <property type="match status" value="2"/>
</dbReference>
<protein>
    <recommendedName>
        <fullName evidence="6">Major facilitator superfamily (MFS) profile domain-containing protein</fullName>
    </recommendedName>
</protein>
<organism evidence="7">
    <name type="scientific">Notodromas monacha</name>
    <dbReference type="NCBI Taxonomy" id="399045"/>
    <lineage>
        <taxon>Eukaryota</taxon>
        <taxon>Metazoa</taxon>
        <taxon>Ecdysozoa</taxon>
        <taxon>Arthropoda</taxon>
        <taxon>Crustacea</taxon>
        <taxon>Oligostraca</taxon>
        <taxon>Ostracoda</taxon>
        <taxon>Podocopa</taxon>
        <taxon>Podocopida</taxon>
        <taxon>Cypridocopina</taxon>
        <taxon>Cypridoidea</taxon>
        <taxon>Cyprididae</taxon>
        <taxon>Notodromas</taxon>
    </lineage>
</organism>
<sequence>MMAGRLVCGVVQGFRAPIARMYMGEVAHPRYRGRFLSAIFMLVMAGSLVNYVLAHHELTALYLPESHVWLITKGRKVEAMDALRWFRGEDYLYEQEHAATVKHFEETRHAVGSWRDIVKFQYLKPVLILIVCMLLRHFCGNTAIMFFMSQIFVLARSGLETRYAVIALGVVQLVFIILSGQMMDRMGRKKSTVISGVVMGFAQAGMGTYFYFMESPTLQPIAARHNWLPLALLSLCMVGYALGIASIIIVLSGEIVPMQIKNHTNGVINFFNTGFAFVALETFHYSLDAVRASGTFFLFSLCCFALVVFFMVALPETKGQSLEEIERRMTNRRPVTSMSRRRLSIATRPSTTMRPRTSRIETIHEGEVISTPFKLPPIVRMPVEDRPVA</sequence>
<dbReference type="Proteomes" id="UP000678499">
    <property type="component" value="Unassembled WGS sequence"/>
</dbReference>
<dbReference type="InterPro" id="IPR036259">
    <property type="entry name" value="MFS_trans_sf"/>
</dbReference>
<feature type="transmembrane region" description="Helical" evidence="5">
    <location>
        <begin position="232"/>
        <end position="255"/>
    </location>
</feature>
<comment type="subcellular location">
    <subcellularLocation>
        <location evidence="1">Membrane</location>
        <topology evidence="1">Multi-pass membrane protein</topology>
    </subcellularLocation>
</comment>
<dbReference type="EMBL" id="OA883247">
    <property type="protein sequence ID" value="CAD7278368.1"/>
    <property type="molecule type" value="Genomic_DNA"/>
</dbReference>
<dbReference type="GO" id="GO:0016020">
    <property type="term" value="C:membrane"/>
    <property type="evidence" value="ECO:0007669"/>
    <property type="project" value="UniProtKB-SubCell"/>
</dbReference>
<evidence type="ECO:0000256" key="5">
    <source>
        <dbReference type="SAM" id="Phobius"/>
    </source>
</evidence>
<evidence type="ECO:0000256" key="1">
    <source>
        <dbReference type="ARBA" id="ARBA00004141"/>
    </source>
</evidence>
<dbReference type="AlphaFoldDB" id="A0A7R9GF62"/>
<feature type="transmembrane region" description="Helical" evidence="5">
    <location>
        <begin position="31"/>
        <end position="53"/>
    </location>
</feature>
<feature type="transmembrane region" description="Helical" evidence="5">
    <location>
        <begin position="161"/>
        <end position="180"/>
    </location>
</feature>
<evidence type="ECO:0000313" key="8">
    <source>
        <dbReference type="Proteomes" id="UP000678499"/>
    </source>
</evidence>
<reference evidence="7" key="1">
    <citation type="submission" date="2020-11" db="EMBL/GenBank/DDBJ databases">
        <authorList>
            <person name="Tran Van P."/>
        </authorList>
    </citation>
    <scope>NUCLEOTIDE SEQUENCE</scope>
</reference>
<dbReference type="SUPFAM" id="SSF103473">
    <property type="entry name" value="MFS general substrate transporter"/>
    <property type="match status" value="1"/>
</dbReference>
<feature type="transmembrane region" description="Helical" evidence="5">
    <location>
        <begin position="293"/>
        <end position="314"/>
    </location>
</feature>
<evidence type="ECO:0000256" key="2">
    <source>
        <dbReference type="ARBA" id="ARBA00022692"/>
    </source>
</evidence>
<dbReference type="Gene3D" id="1.20.1250.20">
    <property type="entry name" value="MFS general substrate transporter like domains"/>
    <property type="match status" value="1"/>
</dbReference>
<feature type="transmembrane region" description="Helical" evidence="5">
    <location>
        <begin position="267"/>
        <end position="287"/>
    </location>
</feature>
<name>A0A7R9GF62_9CRUS</name>
<feature type="transmembrane region" description="Helical" evidence="5">
    <location>
        <begin position="126"/>
        <end position="155"/>
    </location>
</feature>
<feature type="domain" description="Major facilitator superfamily (MFS) profile" evidence="6">
    <location>
        <begin position="1"/>
        <end position="318"/>
    </location>
</feature>
<evidence type="ECO:0000259" key="6">
    <source>
        <dbReference type="PROSITE" id="PS50850"/>
    </source>
</evidence>
<dbReference type="PROSITE" id="PS00216">
    <property type="entry name" value="SUGAR_TRANSPORT_1"/>
    <property type="match status" value="1"/>
</dbReference>
<dbReference type="PROSITE" id="PS50850">
    <property type="entry name" value="MFS"/>
    <property type="match status" value="1"/>
</dbReference>
<keyword evidence="8" id="KW-1185">Reference proteome</keyword>
<dbReference type="GO" id="GO:0022857">
    <property type="term" value="F:transmembrane transporter activity"/>
    <property type="evidence" value="ECO:0007669"/>
    <property type="project" value="InterPro"/>
</dbReference>
<evidence type="ECO:0000313" key="7">
    <source>
        <dbReference type="EMBL" id="CAD7278368.1"/>
    </source>
</evidence>
<dbReference type="InterPro" id="IPR005829">
    <property type="entry name" value="Sugar_transporter_CS"/>
</dbReference>
<dbReference type="EMBL" id="CAJPEX010001210">
    <property type="protein sequence ID" value="CAG0918520.1"/>
    <property type="molecule type" value="Genomic_DNA"/>
</dbReference>
<dbReference type="OrthoDB" id="6346465at2759"/>
<dbReference type="PANTHER" id="PTHR48021:SF1">
    <property type="entry name" value="GH07001P-RELATED"/>
    <property type="match status" value="1"/>
</dbReference>
<dbReference type="InterPro" id="IPR005828">
    <property type="entry name" value="MFS_sugar_transport-like"/>
</dbReference>
<dbReference type="PANTHER" id="PTHR48021">
    <property type="match status" value="1"/>
</dbReference>
<proteinExistence type="predicted"/>
<accession>A0A7R9GF62</accession>
<feature type="transmembrane region" description="Helical" evidence="5">
    <location>
        <begin position="192"/>
        <end position="212"/>
    </location>
</feature>
<evidence type="ECO:0000256" key="3">
    <source>
        <dbReference type="ARBA" id="ARBA00022989"/>
    </source>
</evidence>
<evidence type="ECO:0000256" key="4">
    <source>
        <dbReference type="ARBA" id="ARBA00023136"/>
    </source>
</evidence>